<dbReference type="PANTHER" id="PTHR43591">
    <property type="entry name" value="METHYLTRANSFERASE"/>
    <property type="match status" value="1"/>
</dbReference>
<accession>A0ABP4ASL6</accession>
<dbReference type="EMBL" id="BAAAHQ010000027">
    <property type="protein sequence ID" value="GAA0940690.1"/>
    <property type="molecule type" value="Genomic_DNA"/>
</dbReference>
<proteinExistence type="predicted"/>
<evidence type="ECO:0000313" key="2">
    <source>
        <dbReference type="EMBL" id="GAA0940690.1"/>
    </source>
</evidence>
<organism evidence="2 3">
    <name type="scientific">Nonomuraea longicatena</name>
    <dbReference type="NCBI Taxonomy" id="83682"/>
    <lineage>
        <taxon>Bacteria</taxon>
        <taxon>Bacillati</taxon>
        <taxon>Actinomycetota</taxon>
        <taxon>Actinomycetes</taxon>
        <taxon>Streptosporangiales</taxon>
        <taxon>Streptosporangiaceae</taxon>
        <taxon>Nonomuraea</taxon>
    </lineage>
</organism>
<feature type="domain" description="Methyltransferase" evidence="1">
    <location>
        <begin position="144"/>
        <end position="240"/>
    </location>
</feature>
<dbReference type="Proteomes" id="UP001501578">
    <property type="component" value="Unassembled WGS sequence"/>
</dbReference>
<sequence length="377" mass="41393">MRYYRRPWHEDRSDSYSHWGTSVYYLAIDADGFAHRQVVVYATGVVTAYDEDHQEDLYGGLTYYQLAQRDLEEFAPFEISPQEYFAALADLAPMNRPDWSGRKAVVARTYDEIAAHYDRLGSPFYGQVGERLVGLLGLRRGERVLDAGCGRGACLFPAAAAVGPEGQVHGIDLSPGMVAETAAEAARRGLSQVAVLKGDVEWPAFEENSFDAVVSGFVLRMLPEPEHAVRAFHRMLRPGGRLGVSVFVSGFAERWAVVGEALEPFLTGAAPVLSAHAGKEAALLQDAGFDAVAVADEPFDVVMPDLGTWWDYLWLSGYRGTMNRIAARDRDKARRVVTETAERLCEPDGSVRMRVRVRLMTGVKGEAAGGGGSCRPR</sequence>
<dbReference type="CDD" id="cd02440">
    <property type="entry name" value="AdoMet_MTases"/>
    <property type="match status" value="1"/>
</dbReference>
<keyword evidence="3" id="KW-1185">Reference proteome</keyword>
<name>A0ABP4ASL6_9ACTN</name>
<dbReference type="Gene3D" id="3.40.50.150">
    <property type="entry name" value="Vaccinia Virus protein VP39"/>
    <property type="match status" value="1"/>
</dbReference>
<gene>
    <name evidence="2" type="ORF">GCM10009560_52170</name>
</gene>
<dbReference type="InterPro" id="IPR029063">
    <property type="entry name" value="SAM-dependent_MTases_sf"/>
</dbReference>
<protein>
    <recommendedName>
        <fullName evidence="1">Methyltransferase domain-containing protein</fullName>
    </recommendedName>
</protein>
<dbReference type="Pfam" id="PF13649">
    <property type="entry name" value="Methyltransf_25"/>
    <property type="match status" value="1"/>
</dbReference>
<reference evidence="3" key="1">
    <citation type="journal article" date="2019" name="Int. J. Syst. Evol. Microbiol.">
        <title>The Global Catalogue of Microorganisms (GCM) 10K type strain sequencing project: providing services to taxonomists for standard genome sequencing and annotation.</title>
        <authorList>
            <consortium name="The Broad Institute Genomics Platform"/>
            <consortium name="The Broad Institute Genome Sequencing Center for Infectious Disease"/>
            <person name="Wu L."/>
            <person name="Ma J."/>
        </authorList>
    </citation>
    <scope>NUCLEOTIDE SEQUENCE [LARGE SCALE GENOMIC DNA]</scope>
    <source>
        <strain evidence="3">JCM 11136</strain>
    </source>
</reference>
<comment type="caution">
    <text evidence="2">The sequence shown here is derived from an EMBL/GenBank/DDBJ whole genome shotgun (WGS) entry which is preliminary data.</text>
</comment>
<evidence type="ECO:0000313" key="3">
    <source>
        <dbReference type="Proteomes" id="UP001501578"/>
    </source>
</evidence>
<dbReference type="SUPFAM" id="SSF53335">
    <property type="entry name" value="S-adenosyl-L-methionine-dependent methyltransferases"/>
    <property type="match status" value="1"/>
</dbReference>
<evidence type="ECO:0000259" key="1">
    <source>
        <dbReference type="Pfam" id="PF13649"/>
    </source>
</evidence>
<dbReference type="InterPro" id="IPR041698">
    <property type="entry name" value="Methyltransf_25"/>
</dbReference>
<dbReference type="RefSeq" id="WP_343952655.1">
    <property type="nucleotide sequence ID" value="NZ_BAAAHQ010000027.1"/>
</dbReference>